<dbReference type="InterPro" id="IPR036236">
    <property type="entry name" value="Znf_C2H2_sf"/>
</dbReference>
<keyword evidence="12" id="KW-1185">Reference proteome</keyword>
<dbReference type="PROSITE" id="PS00028">
    <property type="entry name" value="ZINC_FINGER_C2H2_1"/>
    <property type="match status" value="1"/>
</dbReference>
<dbReference type="STRING" id="1149755.A0A2J6SB83"/>
<accession>A0A2J6SB83</accession>
<dbReference type="PROSITE" id="PS50157">
    <property type="entry name" value="ZINC_FINGER_C2H2_2"/>
    <property type="match status" value="1"/>
</dbReference>
<evidence type="ECO:0000259" key="9">
    <source>
        <dbReference type="PROSITE" id="PS50048"/>
    </source>
</evidence>
<dbReference type="GO" id="GO:0006351">
    <property type="term" value="P:DNA-templated transcription"/>
    <property type="evidence" value="ECO:0007669"/>
    <property type="project" value="InterPro"/>
</dbReference>
<keyword evidence="3" id="KW-0677">Repeat</keyword>
<dbReference type="SUPFAM" id="SSF57667">
    <property type="entry name" value="beta-beta-alpha zinc fingers"/>
    <property type="match status" value="1"/>
</dbReference>
<dbReference type="AlphaFoldDB" id="A0A2J6SB83"/>
<dbReference type="InterPro" id="IPR001138">
    <property type="entry name" value="Zn2Cys6_DnaBD"/>
</dbReference>
<feature type="domain" description="Zn(2)-C6 fungal-type" evidence="9">
    <location>
        <begin position="100"/>
        <end position="127"/>
    </location>
</feature>
<gene>
    <name evidence="11" type="ORF">L207DRAFT_626844</name>
</gene>
<keyword evidence="4 7" id="KW-0863">Zinc-finger</keyword>
<dbReference type="Gene3D" id="4.10.240.10">
    <property type="entry name" value="Zn(2)-C6 fungal-type DNA-binding domain"/>
    <property type="match status" value="1"/>
</dbReference>
<dbReference type="GO" id="GO:0005634">
    <property type="term" value="C:nucleus"/>
    <property type="evidence" value="ECO:0007669"/>
    <property type="project" value="UniProtKB-SubCell"/>
</dbReference>
<dbReference type="SUPFAM" id="SSF57701">
    <property type="entry name" value="Zn2/Cys6 DNA-binding domain"/>
    <property type="match status" value="1"/>
</dbReference>
<dbReference type="CDD" id="cd12148">
    <property type="entry name" value="fungal_TF_MHR"/>
    <property type="match status" value="1"/>
</dbReference>
<evidence type="ECO:0000313" key="11">
    <source>
        <dbReference type="EMBL" id="PMD48031.1"/>
    </source>
</evidence>
<dbReference type="PROSITE" id="PS50048">
    <property type="entry name" value="ZN2_CY6_FUNGAL_2"/>
    <property type="match status" value="1"/>
</dbReference>
<keyword evidence="5" id="KW-0862">Zinc</keyword>
<dbReference type="EMBL" id="KZ613937">
    <property type="protein sequence ID" value="PMD48031.1"/>
    <property type="molecule type" value="Genomic_DNA"/>
</dbReference>
<evidence type="ECO:0008006" key="13">
    <source>
        <dbReference type="Google" id="ProtNLM"/>
    </source>
</evidence>
<evidence type="ECO:0000256" key="1">
    <source>
        <dbReference type="ARBA" id="ARBA00004123"/>
    </source>
</evidence>
<evidence type="ECO:0000256" key="4">
    <source>
        <dbReference type="ARBA" id="ARBA00022771"/>
    </source>
</evidence>
<evidence type="ECO:0000256" key="3">
    <source>
        <dbReference type="ARBA" id="ARBA00022737"/>
    </source>
</evidence>
<evidence type="ECO:0000256" key="8">
    <source>
        <dbReference type="SAM" id="MobiDB-lite"/>
    </source>
</evidence>
<evidence type="ECO:0000256" key="7">
    <source>
        <dbReference type="PROSITE-ProRule" id="PRU00042"/>
    </source>
</evidence>
<sequence length="752" mass="84878">MEVENEGQGQREKGASVPGSPPKARPHVCSFCQATFRRDEHLQRHVRCHTGEKKYQCPCGSTFARNDVFVRHMRGCQKGLTDKDPRLWTKSTVRTKTKRACDECAKTKAKCDHQNPCTRCVRKFLTCEKTRNGYEDPYGMYHIQNSYPSSTSEVEDPSPRDNIANTSAEFDYPVANQEPPLMDAIVNVAEATHQEQDQAYSRSQRVEEPNSMAVTYLPSPPSGEDSEACFAMPHLFTDNFVFPDGGDGHDLELDPASVYFSSAVNLDYLFNPQSQAKLYQGPDMISLYQPSSAFMDSGFSLTRLDPLEAKRNQIIELLKRSTPLDSENATYPYITRQNMVHLCHLYGRHFQHNLPIIHAPTFDMLKTPPILLLAVMLVGACYSKGSIPPAEVTKLAMRLLTAIAAEPHEETMQCPKISVIQAGILISCILSCCRDIAALNSVRICFARNISMCERAGLFDPVEPIDYTMLTGETFNWNVWIEQESRRRIACEIFCQDMAHCIFLGRTPGLDPSQFPVELPGYETCWEAQSASDCLHRLQSFPQQIRVSTAMGMLTTWPDTKAPLFEASGFGMHVLVNGLNYLLYQAFQSDLNNLSYLSASESTSKIPDEDIMREVKQLQQDLSGPSVADLADRIVKAHGSPRIHRMNGSLNSWRTTWDLRNMHDNHRESVTFKGDPLPFWWLAKLYLVLHYYTHFLTADSEFATSRGEGLNGTGKTIVQRKIVGWLSSFRGQRCNVDWSAESWLPDLMKPSP</sequence>
<dbReference type="PANTHER" id="PTHR40626:SF11">
    <property type="entry name" value="ZINC FINGER PROTEIN YPR022C"/>
    <property type="match status" value="1"/>
</dbReference>
<feature type="region of interest" description="Disordered" evidence="8">
    <location>
        <begin position="1"/>
        <end position="25"/>
    </location>
</feature>
<dbReference type="InterPro" id="IPR051059">
    <property type="entry name" value="VerF-like"/>
</dbReference>
<dbReference type="CDD" id="cd00067">
    <property type="entry name" value="GAL4"/>
    <property type="match status" value="1"/>
</dbReference>
<proteinExistence type="predicted"/>
<dbReference type="Pfam" id="PF00172">
    <property type="entry name" value="Zn_clus"/>
    <property type="match status" value="1"/>
</dbReference>
<evidence type="ECO:0000259" key="10">
    <source>
        <dbReference type="PROSITE" id="PS50157"/>
    </source>
</evidence>
<dbReference type="InterPro" id="IPR007219">
    <property type="entry name" value="XnlR_reg_dom"/>
</dbReference>
<dbReference type="PANTHER" id="PTHR40626">
    <property type="entry name" value="MIP31509P"/>
    <property type="match status" value="1"/>
</dbReference>
<protein>
    <recommendedName>
        <fullName evidence="13">Zn(2)-C6 fungal-type domain-containing protein</fullName>
    </recommendedName>
</protein>
<name>A0A2J6SB83_HYAVF</name>
<dbReference type="InterPro" id="IPR013087">
    <property type="entry name" value="Znf_C2H2_type"/>
</dbReference>
<comment type="subcellular location">
    <subcellularLocation>
        <location evidence="1">Nucleus</location>
    </subcellularLocation>
</comment>
<dbReference type="InterPro" id="IPR036864">
    <property type="entry name" value="Zn2-C6_fun-type_DNA-bd_sf"/>
</dbReference>
<dbReference type="GO" id="GO:0000981">
    <property type="term" value="F:DNA-binding transcription factor activity, RNA polymerase II-specific"/>
    <property type="evidence" value="ECO:0007669"/>
    <property type="project" value="InterPro"/>
</dbReference>
<keyword evidence="2" id="KW-0479">Metal-binding</keyword>
<dbReference type="Pfam" id="PF04082">
    <property type="entry name" value="Fungal_trans"/>
    <property type="match status" value="1"/>
</dbReference>
<dbReference type="GO" id="GO:0000978">
    <property type="term" value="F:RNA polymerase II cis-regulatory region sequence-specific DNA binding"/>
    <property type="evidence" value="ECO:0007669"/>
    <property type="project" value="InterPro"/>
</dbReference>
<keyword evidence="6" id="KW-0539">Nucleus</keyword>
<feature type="domain" description="C2H2-type" evidence="10">
    <location>
        <begin position="27"/>
        <end position="54"/>
    </location>
</feature>
<dbReference type="Proteomes" id="UP000235786">
    <property type="component" value="Unassembled WGS sequence"/>
</dbReference>
<dbReference type="Gene3D" id="3.30.160.60">
    <property type="entry name" value="Classic Zinc Finger"/>
    <property type="match status" value="2"/>
</dbReference>
<dbReference type="PROSITE" id="PS00463">
    <property type="entry name" value="ZN2_CY6_FUNGAL_1"/>
    <property type="match status" value="1"/>
</dbReference>
<evidence type="ECO:0000313" key="12">
    <source>
        <dbReference type="Proteomes" id="UP000235786"/>
    </source>
</evidence>
<dbReference type="OrthoDB" id="654211at2759"/>
<reference evidence="11 12" key="1">
    <citation type="submission" date="2016-04" db="EMBL/GenBank/DDBJ databases">
        <title>A degradative enzymes factory behind the ericoid mycorrhizal symbiosis.</title>
        <authorList>
            <consortium name="DOE Joint Genome Institute"/>
            <person name="Martino E."/>
            <person name="Morin E."/>
            <person name="Grelet G."/>
            <person name="Kuo A."/>
            <person name="Kohler A."/>
            <person name="Daghino S."/>
            <person name="Barry K."/>
            <person name="Choi C."/>
            <person name="Cichocki N."/>
            <person name="Clum A."/>
            <person name="Copeland A."/>
            <person name="Hainaut M."/>
            <person name="Haridas S."/>
            <person name="Labutti K."/>
            <person name="Lindquist E."/>
            <person name="Lipzen A."/>
            <person name="Khouja H.-R."/>
            <person name="Murat C."/>
            <person name="Ohm R."/>
            <person name="Olson A."/>
            <person name="Spatafora J."/>
            <person name="Veneault-Fourrey C."/>
            <person name="Henrissat B."/>
            <person name="Grigoriev I."/>
            <person name="Martin F."/>
            <person name="Perotto S."/>
        </authorList>
    </citation>
    <scope>NUCLEOTIDE SEQUENCE [LARGE SCALE GENOMIC DNA]</scope>
    <source>
        <strain evidence="11 12">F</strain>
    </source>
</reference>
<evidence type="ECO:0000256" key="6">
    <source>
        <dbReference type="ARBA" id="ARBA00023242"/>
    </source>
</evidence>
<organism evidence="11 12">
    <name type="scientific">Hyaloscypha variabilis (strain UAMH 11265 / GT02V1 / F)</name>
    <name type="common">Meliniomyces variabilis</name>
    <dbReference type="NCBI Taxonomy" id="1149755"/>
    <lineage>
        <taxon>Eukaryota</taxon>
        <taxon>Fungi</taxon>
        <taxon>Dikarya</taxon>
        <taxon>Ascomycota</taxon>
        <taxon>Pezizomycotina</taxon>
        <taxon>Leotiomycetes</taxon>
        <taxon>Helotiales</taxon>
        <taxon>Hyaloscyphaceae</taxon>
        <taxon>Hyaloscypha</taxon>
        <taxon>Hyaloscypha variabilis</taxon>
    </lineage>
</organism>
<dbReference type="GO" id="GO:0008270">
    <property type="term" value="F:zinc ion binding"/>
    <property type="evidence" value="ECO:0007669"/>
    <property type="project" value="UniProtKB-KW"/>
</dbReference>
<evidence type="ECO:0000256" key="5">
    <source>
        <dbReference type="ARBA" id="ARBA00022833"/>
    </source>
</evidence>
<dbReference type="GO" id="GO:0000785">
    <property type="term" value="C:chromatin"/>
    <property type="evidence" value="ECO:0007669"/>
    <property type="project" value="TreeGrafter"/>
</dbReference>
<evidence type="ECO:0000256" key="2">
    <source>
        <dbReference type="ARBA" id="ARBA00022723"/>
    </source>
</evidence>